<dbReference type="GO" id="GO:0005634">
    <property type="term" value="C:nucleus"/>
    <property type="evidence" value="ECO:0007669"/>
    <property type="project" value="TreeGrafter"/>
</dbReference>
<evidence type="ECO:0000256" key="2">
    <source>
        <dbReference type="ARBA" id="ARBA00022737"/>
    </source>
</evidence>
<dbReference type="GO" id="GO:0035861">
    <property type="term" value="C:site of double-strand break"/>
    <property type="evidence" value="ECO:0007669"/>
    <property type="project" value="TreeGrafter"/>
</dbReference>
<keyword evidence="1 3" id="KW-0853">WD repeat</keyword>
<dbReference type="GeneID" id="14903271"/>
<evidence type="ECO:0000313" key="6">
    <source>
        <dbReference type="EMBL" id="EGR27210.1"/>
    </source>
</evidence>
<evidence type="ECO:0000256" key="1">
    <source>
        <dbReference type="ARBA" id="ARBA00022574"/>
    </source>
</evidence>
<evidence type="ECO:0000256" key="4">
    <source>
        <dbReference type="SAM" id="Coils"/>
    </source>
</evidence>
<dbReference type="InterPro" id="IPR036322">
    <property type="entry name" value="WD40_repeat_dom_sf"/>
</dbReference>
<dbReference type="eggNOG" id="KOG0772">
    <property type="taxonomic scope" value="Eukaryota"/>
</dbReference>
<dbReference type="EC" id="2.3.1.48" evidence="6"/>
<reference evidence="6 7" key="1">
    <citation type="submission" date="2011-07" db="EMBL/GenBank/DDBJ databases">
        <authorList>
            <person name="Coyne R."/>
            <person name="Brami D."/>
            <person name="Johnson J."/>
            <person name="Hostetler J."/>
            <person name="Hannick L."/>
            <person name="Clark T."/>
            <person name="Cassidy-Hanley D."/>
            <person name="Inman J."/>
        </authorList>
    </citation>
    <scope>NUCLEOTIDE SEQUENCE [LARGE SCALE GENOMIC DNA]</scope>
    <source>
        <strain evidence="6 7">G5</strain>
    </source>
</reference>
<dbReference type="AlphaFoldDB" id="G0R5N7"/>
<evidence type="ECO:0000256" key="5">
    <source>
        <dbReference type="SAM" id="MobiDB-lite"/>
    </source>
</evidence>
<accession>G0R5N7</accession>
<dbReference type="EMBL" id="GL984380">
    <property type="protein sequence ID" value="EGR27210.1"/>
    <property type="molecule type" value="Genomic_DNA"/>
</dbReference>
<dbReference type="OMA" id="KGDQYIT"/>
<dbReference type="InterPro" id="IPR051858">
    <property type="entry name" value="WD_repeat_GAD-1"/>
</dbReference>
<dbReference type="PANTHER" id="PTHR16017:SF0">
    <property type="entry name" value="WD REPEAT-CONTAINING PROTEIN 70"/>
    <property type="match status" value="1"/>
</dbReference>
<protein>
    <submittedName>
        <fullName evidence="6">WD repeat protein</fullName>
        <ecNumber evidence="6">2.3.1.48</ecNumber>
    </submittedName>
</protein>
<feature type="repeat" description="WD" evidence="3">
    <location>
        <begin position="134"/>
        <end position="175"/>
    </location>
</feature>
<dbReference type="GO" id="GO:0061733">
    <property type="term" value="F:protein-lysine-acetyltransferase activity"/>
    <property type="evidence" value="ECO:0007669"/>
    <property type="project" value="UniProtKB-EC"/>
</dbReference>
<dbReference type="Pfam" id="PF00400">
    <property type="entry name" value="WD40"/>
    <property type="match status" value="2"/>
</dbReference>
<evidence type="ECO:0000256" key="3">
    <source>
        <dbReference type="PROSITE-ProRule" id="PRU00221"/>
    </source>
</evidence>
<name>G0R5N7_ICHMU</name>
<keyword evidence="6" id="KW-0808">Transferase</keyword>
<dbReference type="PROSITE" id="PS50082">
    <property type="entry name" value="WD_REPEATS_2"/>
    <property type="match status" value="2"/>
</dbReference>
<dbReference type="PROSITE" id="PS50294">
    <property type="entry name" value="WD_REPEATS_REGION"/>
    <property type="match status" value="2"/>
</dbReference>
<dbReference type="OrthoDB" id="10264376at2759"/>
<dbReference type="SMART" id="SM00320">
    <property type="entry name" value="WD40"/>
    <property type="match status" value="6"/>
</dbReference>
<feature type="repeat" description="WD" evidence="3">
    <location>
        <begin position="235"/>
        <end position="268"/>
    </location>
</feature>
<keyword evidence="4" id="KW-0175">Coiled coil</keyword>
<dbReference type="RefSeq" id="XP_004024094.1">
    <property type="nucleotide sequence ID" value="XM_004024045.1"/>
</dbReference>
<evidence type="ECO:0000313" key="7">
    <source>
        <dbReference type="Proteomes" id="UP000008983"/>
    </source>
</evidence>
<sequence length="647" mass="73506">MDILNIDDYLKNQKENDNLQDFSQFHRQQIQQSTNLIPKATKENNLQANQQQVGPQRPQIGAEYSDSSSDSEDEADILKNDPIYMQSINQQKNKTNQQENIQQLENSDEEQEDQIQLEQNKSYQIFPVSHQVILKGHTKKVICLSIDQSGSRLASGSNDYFVRLWDFNGMNQNMNSFSMSEPLEGHPIKALSFNSNSQNLLVVGGGSQICLMNRNGKRGNESIKGDMYLTDMAKTKGHISSVNTGMFHPYDYNIFATGSSDATVRIWDSEKKLFGIEQQMTHVNLIKCVDSKGIKSEVNKLQYSKDGKIVMIGTLDGSLQGFSTQQFHRPAFCMRGAHASKSEFGGIQFFNDNLRFVSRNVDGTLKLWDLRKFSKPVTYVDNIVSYSPSPGVCIQNEDKYIVTASSVSKNIKERTAFLKFYNSLDLDEISTIEVGEDTITEILWHPNLNQIMFGFGHQVMIYFDPEKSKKGAVQCIQKKPRKITTEELQNNRPIISPNALPQFKSSNTYSLNQERIVKKIRQDPVASHKPEQPIQGPGKAGRIGKQSTVTQFMMNSLNSAPDNREDTQAALLQMQEKAEKNPFFIVNAYQKTQPKAVLDIEDKVQELDEQKFLQKIKQICPYCGLKLCTCKDRFRLTLQEAKSKKQC</sequence>
<dbReference type="PRINTS" id="PR00320">
    <property type="entry name" value="GPROTEINBRPT"/>
</dbReference>
<keyword evidence="6" id="KW-0012">Acyltransferase</keyword>
<dbReference type="InterPro" id="IPR015943">
    <property type="entry name" value="WD40/YVTN_repeat-like_dom_sf"/>
</dbReference>
<dbReference type="InParanoid" id="G0R5N7"/>
<feature type="region of interest" description="Disordered" evidence="5">
    <location>
        <begin position="523"/>
        <end position="542"/>
    </location>
</feature>
<keyword evidence="2" id="KW-0677">Repeat</keyword>
<keyword evidence="7" id="KW-1185">Reference proteome</keyword>
<dbReference type="Proteomes" id="UP000008983">
    <property type="component" value="Unassembled WGS sequence"/>
</dbReference>
<feature type="coiled-coil region" evidence="4">
    <location>
        <begin position="87"/>
        <end position="121"/>
    </location>
</feature>
<dbReference type="STRING" id="857967.G0R5N7"/>
<dbReference type="SUPFAM" id="SSF50978">
    <property type="entry name" value="WD40 repeat-like"/>
    <property type="match status" value="1"/>
</dbReference>
<proteinExistence type="predicted"/>
<gene>
    <name evidence="6" type="ORF">IMG5_199960</name>
</gene>
<dbReference type="InterPro" id="IPR019775">
    <property type="entry name" value="WD40_repeat_CS"/>
</dbReference>
<dbReference type="InterPro" id="IPR020472">
    <property type="entry name" value="WD40_PAC1"/>
</dbReference>
<dbReference type="Gene3D" id="2.130.10.10">
    <property type="entry name" value="YVTN repeat-like/Quinoprotein amine dehydrogenase"/>
    <property type="match status" value="2"/>
</dbReference>
<feature type="region of interest" description="Disordered" evidence="5">
    <location>
        <begin position="47"/>
        <end position="74"/>
    </location>
</feature>
<dbReference type="PANTHER" id="PTHR16017">
    <property type="entry name" value="GASTRULATION DEFECTIVE PROTEIN 1-RELATED"/>
    <property type="match status" value="1"/>
</dbReference>
<organism evidence="6 7">
    <name type="scientific">Ichthyophthirius multifiliis</name>
    <name type="common">White spot disease agent</name>
    <name type="synonym">Ich</name>
    <dbReference type="NCBI Taxonomy" id="5932"/>
    <lineage>
        <taxon>Eukaryota</taxon>
        <taxon>Sar</taxon>
        <taxon>Alveolata</taxon>
        <taxon>Ciliophora</taxon>
        <taxon>Intramacronucleata</taxon>
        <taxon>Oligohymenophorea</taxon>
        <taxon>Hymenostomatida</taxon>
        <taxon>Ophryoglenina</taxon>
        <taxon>Ichthyophthirius</taxon>
    </lineage>
</organism>
<dbReference type="InterPro" id="IPR001680">
    <property type="entry name" value="WD40_rpt"/>
</dbReference>
<dbReference type="PROSITE" id="PS00678">
    <property type="entry name" value="WD_REPEATS_1"/>
    <property type="match status" value="1"/>
</dbReference>